<organism evidence="3 4">
    <name type="scientific">Protopolystoma xenopodis</name>
    <dbReference type="NCBI Taxonomy" id="117903"/>
    <lineage>
        <taxon>Eukaryota</taxon>
        <taxon>Metazoa</taxon>
        <taxon>Spiralia</taxon>
        <taxon>Lophotrochozoa</taxon>
        <taxon>Platyhelminthes</taxon>
        <taxon>Monogenea</taxon>
        <taxon>Polyopisthocotylea</taxon>
        <taxon>Polystomatidea</taxon>
        <taxon>Polystomatidae</taxon>
        <taxon>Protopolystoma</taxon>
    </lineage>
</organism>
<dbReference type="GO" id="GO:0055037">
    <property type="term" value="C:recycling endosome"/>
    <property type="evidence" value="ECO:0007669"/>
    <property type="project" value="TreeGrafter"/>
</dbReference>
<dbReference type="OrthoDB" id="10265409at2759"/>
<evidence type="ECO:0000313" key="3">
    <source>
        <dbReference type="EMBL" id="VEL27594.1"/>
    </source>
</evidence>
<dbReference type="AlphaFoldDB" id="A0A448X469"/>
<dbReference type="PROSITE" id="PS50211">
    <property type="entry name" value="DENN"/>
    <property type="match status" value="1"/>
</dbReference>
<sequence>SFLKKRSNFDDKFVLPFDQFSNWIHCICIVNFDIDLGQILERYNIGYLSFPDSHSSCLGNTQFHFRIRSPSSERFYMFKRLYDLFPPFLRPTSGYLFGYVYFRQVKDLSIKRNYLQKSVVILSPWPFQTLFYRKASLLACEYFLSGRIALEAAGHDVDKWPPPLPNCILTLPLLGSVTQIIIPGRKMSSVRPSSLASSKEGDILNDWELLEEEIKKESILLNCKTNEIRNTGIDYSSNYPSHTVSVDDLSFNFSAIQEEDSSRQKDALDNSYDPPVLIDTKDLIMIPQSFS</sequence>
<feature type="non-terminal residue" evidence="3">
    <location>
        <position position="1"/>
    </location>
</feature>
<dbReference type="InterPro" id="IPR024224">
    <property type="entry name" value="DENND6"/>
</dbReference>
<dbReference type="PANTHER" id="PTHR13677">
    <property type="entry name" value="LD41638P"/>
    <property type="match status" value="1"/>
</dbReference>
<dbReference type="InterPro" id="IPR037516">
    <property type="entry name" value="Tripartite_DENN"/>
</dbReference>
<comment type="caution">
    <text evidence="3">The sequence shown here is derived from an EMBL/GenBank/DDBJ whole genome shotgun (WGS) entry which is preliminary data.</text>
</comment>
<comment type="similarity">
    <text evidence="1">Belongs to the DENND6 family.</text>
</comment>
<evidence type="ECO:0000259" key="2">
    <source>
        <dbReference type="PROSITE" id="PS50211"/>
    </source>
</evidence>
<dbReference type="EMBL" id="CAAALY010088369">
    <property type="protein sequence ID" value="VEL27594.1"/>
    <property type="molecule type" value="Genomic_DNA"/>
</dbReference>
<accession>A0A448X469</accession>
<evidence type="ECO:0000313" key="4">
    <source>
        <dbReference type="Proteomes" id="UP000784294"/>
    </source>
</evidence>
<feature type="non-terminal residue" evidence="3">
    <location>
        <position position="291"/>
    </location>
</feature>
<dbReference type="PANTHER" id="PTHR13677:SF0">
    <property type="entry name" value="LD41638P"/>
    <property type="match status" value="1"/>
</dbReference>
<protein>
    <recommendedName>
        <fullName evidence="2">UDENN domain-containing protein</fullName>
    </recommendedName>
</protein>
<proteinExistence type="inferred from homology"/>
<feature type="domain" description="UDENN" evidence="2">
    <location>
        <begin position="1"/>
        <end position="291"/>
    </location>
</feature>
<reference evidence="3" key="1">
    <citation type="submission" date="2018-11" db="EMBL/GenBank/DDBJ databases">
        <authorList>
            <consortium name="Pathogen Informatics"/>
        </authorList>
    </citation>
    <scope>NUCLEOTIDE SEQUENCE</scope>
</reference>
<gene>
    <name evidence="3" type="ORF">PXEA_LOCUS21034</name>
</gene>
<dbReference type="GO" id="GO:0005085">
    <property type="term" value="F:guanyl-nucleotide exchange factor activity"/>
    <property type="evidence" value="ECO:0007669"/>
    <property type="project" value="InterPro"/>
</dbReference>
<keyword evidence="4" id="KW-1185">Reference proteome</keyword>
<name>A0A448X469_9PLAT</name>
<evidence type="ECO:0000256" key="1">
    <source>
        <dbReference type="ARBA" id="ARBA00007159"/>
    </source>
</evidence>
<dbReference type="Proteomes" id="UP000784294">
    <property type="component" value="Unassembled WGS sequence"/>
</dbReference>